<evidence type="ECO:0000256" key="1">
    <source>
        <dbReference type="PROSITE-ProRule" id="PRU00042"/>
    </source>
</evidence>
<name>A0A6J2YBB1_SITOR</name>
<dbReference type="GO" id="GO:0071897">
    <property type="term" value="P:DNA biosynthetic process"/>
    <property type="evidence" value="ECO:0007669"/>
    <property type="project" value="UniProtKB-ARBA"/>
</dbReference>
<dbReference type="GO" id="GO:0003676">
    <property type="term" value="F:nucleic acid binding"/>
    <property type="evidence" value="ECO:0007669"/>
    <property type="project" value="InterPro"/>
</dbReference>
<dbReference type="RefSeq" id="XP_030761163.1">
    <property type="nucleotide sequence ID" value="XM_030905303.1"/>
</dbReference>
<dbReference type="InterPro" id="IPR012337">
    <property type="entry name" value="RNaseH-like_sf"/>
</dbReference>
<keyword evidence="1" id="KW-0479">Metal-binding</keyword>
<dbReference type="InterPro" id="IPR036236">
    <property type="entry name" value="Znf_C2H2_sf"/>
</dbReference>
<dbReference type="KEGG" id="soy:115886219"/>
<dbReference type="AlphaFoldDB" id="A0A6J2YBB1"/>
<dbReference type="InParanoid" id="A0A6J2YBB1"/>
<dbReference type="PANTHER" id="PTHR31511">
    <property type="entry name" value="PROTEIN CBG23764"/>
    <property type="match status" value="1"/>
</dbReference>
<dbReference type="GO" id="GO:0000166">
    <property type="term" value="F:nucleotide binding"/>
    <property type="evidence" value="ECO:0007669"/>
    <property type="project" value="InterPro"/>
</dbReference>
<dbReference type="GO" id="GO:0042575">
    <property type="term" value="C:DNA polymerase complex"/>
    <property type="evidence" value="ECO:0007669"/>
    <property type="project" value="UniProtKB-ARBA"/>
</dbReference>
<accession>A0A6J2YBB1</accession>
<feature type="domain" description="C2H2-type" evidence="2">
    <location>
        <begin position="2"/>
        <end position="29"/>
    </location>
</feature>
<dbReference type="InterPro" id="IPR017964">
    <property type="entry name" value="DNA-dir_DNA_pol_B_CS"/>
</dbReference>
<evidence type="ECO:0000313" key="3">
    <source>
        <dbReference type="Proteomes" id="UP000504635"/>
    </source>
</evidence>
<dbReference type="OrthoDB" id="414982at2759"/>
<reference evidence="4" key="1">
    <citation type="submission" date="2025-08" db="UniProtKB">
        <authorList>
            <consortium name="RefSeq"/>
        </authorList>
    </citation>
    <scope>IDENTIFICATION</scope>
    <source>
        <tissue evidence="4">Gonads</tissue>
    </source>
</reference>
<keyword evidence="1" id="KW-0862">Zinc</keyword>
<dbReference type="InterPro" id="IPR013087">
    <property type="entry name" value="Znf_C2H2_type"/>
</dbReference>
<dbReference type="Proteomes" id="UP000504635">
    <property type="component" value="Unplaced"/>
</dbReference>
<dbReference type="SUPFAM" id="SSF53098">
    <property type="entry name" value="Ribonuclease H-like"/>
    <property type="match status" value="1"/>
</dbReference>
<gene>
    <name evidence="4" type="primary">LOC115886219</name>
</gene>
<dbReference type="SUPFAM" id="SSF57667">
    <property type="entry name" value="beta-beta-alpha zinc fingers"/>
    <property type="match status" value="1"/>
</dbReference>
<evidence type="ECO:0000313" key="4">
    <source>
        <dbReference type="RefSeq" id="XP_030761163.1"/>
    </source>
</evidence>
<sequence length="1257" mass="147925">MFICPSCKKTFTRKDNLSRHLKSACNKSSFLNRWLTKSTPEEKKKYCEECKESISQNLWFGHLRSNTHKNNSKIIEQPGVQIIKSAFKERIITYRLSMEEMILNVKNYFIKLEKKILRIFEDQLRKHTCLKINMELFGYYYNPSTDNHDVKSFNTPFKVICNSAETKDLIEEFVTVIDNKADEFAEKDSGWILLNFIHLEININKFNPLRASSFIELPPEIVRRQAVVNIRNNDDYCFAWSIVAALHPPTGVDFVTSSYPHYSTVLNTAGIDFPITLKNIKKFENQNNISINVYGLEKYYNKISKNEEYEIIGPLHFTNAKKNIHVNLLLINDDDGNLHYCYISDLSKLISKQLSKHNGRKYLCEGCLQYFDTEQKLQYHNSYDCDHVKINLPSKELVKDKYGNVAYENILKYTNYQKQMEVPFVIYADFECILKPLNNNENVEDPNSSYTVKNFEHIPYSFAYYVKCSFDDTYSKFEKYRGLDSEKVFINSLEQDALNLYQTFLKTPKKMNTLTELEQTTHNNATKCHICDKPLLGDKVADYCHITGNYRGPAHSLCNINYKIPNFIPVIMHNLRNYDSHLFLKNMCSNKEQISVIPQNKEKYISFEKHIHVDNYFDKHTRNLKKKNLSLRFIDSFQFLSFSLSKLSDTLKDEQCIEIRKFFNDEEHFKLIRQKGVFPYNYIDSFEKLEEKFLPEKDQFFNSLTDEHISDEEYERALKVWKLFECECIGHYSDIYLLSDTLLLADIFENFRKTCLSTYKLDPAHFYTFPGLSFESCLRYTGIELELLIDPDMIHFFKNSVRGGVSSCITRKSEANNPFLSKFDSTKPNKYIMYYDATNLYGFAMSQYLPTGDFVWLSEKEIKDLDIFSISNTSSKGYVLEVDLEYPEHLHDYHNDFPFCPENYKPPNSKSTKLIPNLNNKSKYVIHYQLLKQCLQNGLKLTKIHRVLQFSQSAWLKKFIDLNTKLRNESKNEFDRHTFKLANNSIYGKTMENVDRRVDIRLVTEWEKNKRKDGAENLIAKPYFKDLTIFSENLVAIQMQKILVTYNKPIYVGFSILDISKTVMYDFYYNFLKPLYKDNVSLLYTDTDSFILEITTNNVYHDMQKNIHKFDTSNYVPNNMHNMPITQSVVGKFKDEYAGEPIESFYGTGAKAYCVKTENGLLKKAKGIKKHAIKNQLDFIHYKDVVENNSKIFCSMYVFRSRLHTIFTELIHKIALNSEDNKRYQIPHDFKTLAWGHHDISFYQWNADNPNLDIFFK</sequence>
<dbReference type="GO" id="GO:0008270">
    <property type="term" value="F:zinc ion binding"/>
    <property type="evidence" value="ECO:0007669"/>
    <property type="project" value="UniProtKB-KW"/>
</dbReference>
<keyword evidence="3" id="KW-1185">Reference proteome</keyword>
<evidence type="ECO:0000259" key="2">
    <source>
        <dbReference type="PROSITE" id="PS50157"/>
    </source>
</evidence>
<dbReference type="PROSITE" id="PS50157">
    <property type="entry name" value="ZINC_FINGER_C2H2_2"/>
    <property type="match status" value="1"/>
</dbReference>
<keyword evidence="1" id="KW-0863">Zinc-finger</keyword>
<organism evidence="3 4">
    <name type="scientific">Sitophilus oryzae</name>
    <name type="common">Rice weevil</name>
    <name type="synonym">Curculio oryzae</name>
    <dbReference type="NCBI Taxonomy" id="7048"/>
    <lineage>
        <taxon>Eukaryota</taxon>
        <taxon>Metazoa</taxon>
        <taxon>Ecdysozoa</taxon>
        <taxon>Arthropoda</taxon>
        <taxon>Hexapoda</taxon>
        <taxon>Insecta</taxon>
        <taxon>Pterygota</taxon>
        <taxon>Neoptera</taxon>
        <taxon>Endopterygota</taxon>
        <taxon>Coleoptera</taxon>
        <taxon>Polyphaga</taxon>
        <taxon>Cucujiformia</taxon>
        <taxon>Curculionidae</taxon>
        <taxon>Dryophthorinae</taxon>
        <taxon>Sitophilus</taxon>
    </lineage>
</organism>
<dbReference type="GeneID" id="115886219"/>
<dbReference type="SUPFAM" id="SSF56672">
    <property type="entry name" value="DNA/RNA polymerases"/>
    <property type="match status" value="1"/>
</dbReference>
<proteinExistence type="predicted"/>
<dbReference type="PROSITE" id="PS00116">
    <property type="entry name" value="DNA_POLYMERASE_B"/>
    <property type="match status" value="1"/>
</dbReference>
<dbReference type="InterPro" id="IPR043502">
    <property type="entry name" value="DNA/RNA_pol_sf"/>
</dbReference>
<protein>
    <submittedName>
        <fullName evidence="4">Uncharacterized protein LOC115886219 isoform X1</fullName>
    </submittedName>
</protein>
<dbReference type="Gene3D" id="3.30.160.60">
    <property type="entry name" value="Classic Zinc Finger"/>
    <property type="match status" value="1"/>
</dbReference>
<dbReference type="PANTHER" id="PTHR31511:SF12">
    <property type="entry name" value="RHO TERMINATION FACTOR N-TERMINAL DOMAIN-CONTAINING PROTEIN"/>
    <property type="match status" value="1"/>
</dbReference>